<evidence type="ECO:0000256" key="12">
    <source>
        <dbReference type="RuleBase" id="RU003832"/>
    </source>
</evidence>
<feature type="domain" description="Fucosyltransferase C-terminal" evidence="13">
    <location>
        <begin position="220"/>
        <end position="394"/>
    </location>
</feature>
<evidence type="ECO:0000256" key="11">
    <source>
        <dbReference type="ARBA" id="ARBA00023180"/>
    </source>
</evidence>
<dbReference type="InterPro" id="IPR031481">
    <property type="entry name" value="Glyco_tran_10_N"/>
</dbReference>
<dbReference type="Pfam" id="PF00852">
    <property type="entry name" value="Glyco_transf_10"/>
    <property type="match status" value="1"/>
</dbReference>
<keyword evidence="5 12" id="KW-0808">Transferase</keyword>
<dbReference type="GO" id="GO:0008417">
    <property type="term" value="F:fucosyltransferase activity"/>
    <property type="evidence" value="ECO:0007669"/>
    <property type="project" value="InterPro"/>
</dbReference>
<evidence type="ECO:0000256" key="2">
    <source>
        <dbReference type="ARBA" id="ARBA00004922"/>
    </source>
</evidence>
<evidence type="ECO:0000256" key="5">
    <source>
        <dbReference type="ARBA" id="ARBA00022679"/>
    </source>
</evidence>
<dbReference type="FunCoup" id="A0A6I8UZ15">
    <property type="interactions" value="31"/>
</dbReference>
<organism evidence="15 16">
    <name type="scientific">Drosophila pseudoobscura pseudoobscura</name>
    <name type="common">Fruit fly</name>
    <dbReference type="NCBI Taxonomy" id="46245"/>
    <lineage>
        <taxon>Eukaryota</taxon>
        <taxon>Metazoa</taxon>
        <taxon>Ecdysozoa</taxon>
        <taxon>Arthropoda</taxon>
        <taxon>Hexapoda</taxon>
        <taxon>Insecta</taxon>
        <taxon>Pterygota</taxon>
        <taxon>Neoptera</taxon>
        <taxon>Endopterygota</taxon>
        <taxon>Diptera</taxon>
        <taxon>Brachycera</taxon>
        <taxon>Muscomorpha</taxon>
        <taxon>Ephydroidea</taxon>
        <taxon>Drosophilidae</taxon>
        <taxon>Drosophila</taxon>
        <taxon>Sophophora</taxon>
    </lineage>
</organism>
<evidence type="ECO:0000256" key="9">
    <source>
        <dbReference type="ARBA" id="ARBA00023034"/>
    </source>
</evidence>
<dbReference type="SUPFAM" id="SSF53756">
    <property type="entry name" value="UDP-Glycosyltransferase/glycogen phosphorylase"/>
    <property type="match status" value="1"/>
</dbReference>
<keyword evidence="15" id="KW-1185">Reference proteome</keyword>
<dbReference type="RefSeq" id="XP_002133802.3">
    <property type="nucleotide sequence ID" value="XM_002133766.3"/>
</dbReference>
<dbReference type="EC" id="2.4.1.-" evidence="12"/>
<evidence type="ECO:0000313" key="16">
    <source>
        <dbReference type="RefSeq" id="XP_002133802.3"/>
    </source>
</evidence>
<keyword evidence="7" id="KW-0735">Signal-anchor</keyword>
<dbReference type="PANTHER" id="PTHR48438:SF1">
    <property type="entry name" value="ALPHA-(1,3)-FUCOSYLTRANSFERASE C-RELATED"/>
    <property type="match status" value="1"/>
</dbReference>
<evidence type="ECO:0000256" key="4">
    <source>
        <dbReference type="ARBA" id="ARBA00022676"/>
    </source>
</evidence>
<evidence type="ECO:0000313" key="15">
    <source>
        <dbReference type="Proteomes" id="UP000001819"/>
    </source>
</evidence>
<dbReference type="InterPro" id="IPR055270">
    <property type="entry name" value="Glyco_tran_10_C"/>
</dbReference>
<dbReference type="UniPathway" id="UPA00378"/>
<dbReference type="ExpressionAtlas" id="A0A6I8UZ15">
    <property type="expression patterns" value="baseline"/>
</dbReference>
<feature type="domain" description="Fucosyltransferase N-terminal" evidence="14">
    <location>
        <begin position="63"/>
        <end position="183"/>
    </location>
</feature>
<dbReference type="AlphaFoldDB" id="A0A6I8UZ15"/>
<comment type="subcellular location">
    <subcellularLocation>
        <location evidence="1 12">Golgi apparatus</location>
        <location evidence="1 12">Golgi stack membrane</location>
        <topology evidence="1 12">Single-pass type II membrane protein</topology>
    </subcellularLocation>
</comment>
<evidence type="ECO:0000259" key="14">
    <source>
        <dbReference type="Pfam" id="PF17039"/>
    </source>
</evidence>
<keyword evidence="11" id="KW-0325">Glycoprotein</keyword>
<accession>A0A6I8UZ15</accession>
<keyword evidence="10" id="KW-0472">Membrane</keyword>
<gene>
    <name evidence="16" type="primary">FucTC</name>
</gene>
<dbReference type="InParanoid" id="A0A6I8UZ15"/>
<protein>
    <recommendedName>
        <fullName evidence="12">Fucosyltransferase</fullName>
        <ecNumber evidence="12">2.4.1.-</ecNumber>
    </recommendedName>
</protein>
<keyword evidence="4 12" id="KW-0328">Glycosyltransferase</keyword>
<evidence type="ECO:0000256" key="1">
    <source>
        <dbReference type="ARBA" id="ARBA00004447"/>
    </source>
</evidence>
<dbReference type="Proteomes" id="UP000001819">
    <property type="component" value="Chromosome X"/>
</dbReference>
<name>A0A6I8UZ15_DROPS</name>
<dbReference type="Pfam" id="PF17039">
    <property type="entry name" value="Glyco_tran_10_N"/>
    <property type="match status" value="1"/>
</dbReference>
<dbReference type="PANTHER" id="PTHR48438">
    <property type="entry name" value="ALPHA-(1,3)-FUCOSYLTRANSFERASE C-RELATED"/>
    <property type="match status" value="1"/>
</dbReference>
<proteinExistence type="inferred from homology"/>
<dbReference type="KEGG" id="dpo:6902275"/>
<evidence type="ECO:0000256" key="7">
    <source>
        <dbReference type="ARBA" id="ARBA00022968"/>
    </source>
</evidence>
<sequence length="407" mass="47208">MAARSGRFVNGCRRPTQLLLLLLLAVFLLGTLLVLYKLNHSPLIHQYDILQEYLESNPQKSSRTRSILLWSSFFGDPRWGLPADSLGPQELREDLHCPVYQCEVTNSHDFLPALDLYDAIVFHMAEHFPFLQPVPASRSPHQAYVFALMESAGETKHRLSDERDFYNLTMTNRLDSDVVWPYGQLQDIETGAVVAPSAQPHWRQPPTQGTWNDTRVEGLWQSKTKMAAWFVSHCQTLSRRENLTAALQEHFEVDVYGKCGPLSCDRGDPHCDEMLDTDYMFYLAFENSLCEDYVTEKLFGVLERHIIPVVFGGADYTRFLPPHSYIDANRFDSAQELAEHMRFVAGDLEEYTSYFWWRQHYRLVTVSPFCDLCARLHSSAQRHRSQVYGDIQSWWFNSCRFKANIRF</sequence>
<comment type="similarity">
    <text evidence="3 12">Belongs to the glycosyltransferase 10 family.</text>
</comment>
<keyword evidence="9 12" id="KW-0333">Golgi apparatus</keyword>
<evidence type="ECO:0000259" key="13">
    <source>
        <dbReference type="Pfam" id="PF00852"/>
    </source>
</evidence>
<evidence type="ECO:0000256" key="3">
    <source>
        <dbReference type="ARBA" id="ARBA00008919"/>
    </source>
</evidence>
<reference evidence="16" key="1">
    <citation type="submission" date="2025-08" db="UniProtKB">
        <authorList>
            <consortium name="RefSeq"/>
        </authorList>
    </citation>
    <scope>IDENTIFICATION</scope>
    <source>
        <strain evidence="16">MV-25-SWS-2005</strain>
        <tissue evidence="16">Whole body</tissue>
    </source>
</reference>
<dbReference type="InterPro" id="IPR001503">
    <property type="entry name" value="Glyco_trans_10"/>
</dbReference>
<evidence type="ECO:0000256" key="10">
    <source>
        <dbReference type="ARBA" id="ARBA00023136"/>
    </source>
</evidence>
<keyword evidence="6 12" id="KW-0812">Transmembrane</keyword>
<evidence type="ECO:0000256" key="6">
    <source>
        <dbReference type="ARBA" id="ARBA00022692"/>
    </source>
</evidence>
<dbReference type="GO" id="GO:0032580">
    <property type="term" value="C:Golgi cisterna membrane"/>
    <property type="evidence" value="ECO:0007669"/>
    <property type="project" value="UniProtKB-SubCell"/>
</dbReference>
<dbReference type="InterPro" id="IPR038577">
    <property type="entry name" value="GT10-like_C_sf"/>
</dbReference>
<keyword evidence="8" id="KW-1133">Transmembrane helix</keyword>
<comment type="pathway">
    <text evidence="2">Protein modification; protein glycosylation.</text>
</comment>
<dbReference type="Gene3D" id="3.40.50.11660">
    <property type="entry name" value="Glycosyl transferase family 10, C-terminal domain"/>
    <property type="match status" value="1"/>
</dbReference>
<evidence type="ECO:0000256" key="8">
    <source>
        <dbReference type="ARBA" id="ARBA00022989"/>
    </source>
</evidence>
<dbReference type="FunFam" id="3.40.50.11660:FF:000006">
    <property type="entry name" value="Alpha-(1,3)-fucosyltransferase C"/>
    <property type="match status" value="1"/>
</dbReference>